<evidence type="ECO:0000259" key="3">
    <source>
        <dbReference type="PROSITE" id="PS50943"/>
    </source>
</evidence>
<dbReference type="InterPro" id="IPR010982">
    <property type="entry name" value="Lambda_DNA-bd_dom_sf"/>
</dbReference>
<sequence>MSRIPLNPLGSNSLGDYLREQRQSARLSLRQLADLAGISNPYLSQIERGLKKPSAEILQQLAKGLEVSAESLYVQAGILDERHGSGVGPLDTRAVIKSDPALTDRQRRTLIDIYDSFVEAGDSASTRESTRDLAKAAADRAATPRTATPKTAKAPKPKPTKATRKPATGGRSSKTTR</sequence>
<gene>
    <name evidence="4" type="ORF">HJG52_12980</name>
</gene>
<feature type="compositionally biased region" description="Basic and acidic residues" evidence="2">
    <location>
        <begin position="128"/>
        <end position="138"/>
    </location>
</feature>
<keyword evidence="1" id="KW-0238">DNA-binding</keyword>
<reference evidence="4 5" key="1">
    <citation type="submission" date="2020-04" db="EMBL/GenBank/DDBJ databases">
        <title>Knoellia sp. isolate from air conditioner.</title>
        <authorList>
            <person name="Chea S."/>
            <person name="Kim D.-U."/>
        </authorList>
    </citation>
    <scope>NUCLEOTIDE SEQUENCE [LARGE SCALE GENOMIC DNA]</scope>
    <source>
        <strain evidence="4 5">DB2414S</strain>
    </source>
</reference>
<dbReference type="InterPro" id="IPR050807">
    <property type="entry name" value="TransReg_Diox_bact_type"/>
</dbReference>
<comment type="caution">
    <text evidence="4">The sequence shown here is derived from an EMBL/GenBank/DDBJ whole genome shotgun (WGS) entry which is preliminary data.</text>
</comment>
<feature type="compositionally biased region" description="Low complexity" evidence="2">
    <location>
        <begin position="139"/>
        <end position="152"/>
    </location>
</feature>
<name>A0A849HQP8_9MICO</name>
<dbReference type="Proteomes" id="UP000588586">
    <property type="component" value="Unassembled WGS sequence"/>
</dbReference>
<dbReference type="EMBL" id="JABEPQ010000002">
    <property type="protein sequence ID" value="NNM46917.1"/>
    <property type="molecule type" value="Genomic_DNA"/>
</dbReference>
<dbReference type="Pfam" id="PF01381">
    <property type="entry name" value="HTH_3"/>
    <property type="match status" value="1"/>
</dbReference>
<accession>A0A849HQP8</accession>
<dbReference type="GO" id="GO:0005829">
    <property type="term" value="C:cytosol"/>
    <property type="evidence" value="ECO:0007669"/>
    <property type="project" value="TreeGrafter"/>
</dbReference>
<organism evidence="4 5">
    <name type="scientific">Knoellia koreensis</name>
    <dbReference type="NCBI Taxonomy" id="2730921"/>
    <lineage>
        <taxon>Bacteria</taxon>
        <taxon>Bacillati</taxon>
        <taxon>Actinomycetota</taxon>
        <taxon>Actinomycetes</taxon>
        <taxon>Micrococcales</taxon>
        <taxon>Intrasporangiaceae</taxon>
        <taxon>Knoellia</taxon>
    </lineage>
</organism>
<dbReference type="CDD" id="cd00093">
    <property type="entry name" value="HTH_XRE"/>
    <property type="match status" value="1"/>
</dbReference>
<dbReference type="GO" id="GO:0003700">
    <property type="term" value="F:DNA-binding transcription factor activity"/>
    <property type="evidence" value="ECO:0007669"/>
    <property type="project" value="TreeGrafter"/>
</dbReference>
<dbReference type="InterPro" id="IPR001387">
    <property type="entry name" value="Cro/C1-type_HTH"/>
</dbReference>
<evidence type="ECO:0000313" key="5">
    <source>
        <dbReference type="Proteomes" id="UP000588586"/>
    </source>
</evidence>
<dbReference type="SUPFAM" id="SSF47413">
    <property type="entry name" value="lambda repressor-like DNA-binding domains"/>
    <property type="match status" value="1"/>
</dbReference>
<dbReference type="PANTHER" id="PTHR46797:SF1">
    <property type="entry name" value="METHYLPHOSPHONATE SYNTHASE"/>
    <property type="match status" value="1"/>
</dbReference>
<dbReference type="PROSITE" id="PS50943">
    <property type="entry name" value="HTH_CROC1"/>
    <property type="match status" value="1"/>
</dbReference>
<evidence type="ECO:0000313" key="4">
    <source>
        <dbReference type="EMBL" id="NNM46917.1"/>
    </source>
</evidence>
<dbReference type="GO" id="GO:0003677">
    <property type="term" value="F:DNA binding"/>
    <property type="evidence" value="ECO:0007669"/>
    <property type="project" value="UniProtKB-KW"/>
</dbReference>
<proteinExistence type="predicted"/>
<dbReference type="Gene3D" id="1.10.260.40">
    <property type="entry name" value="lambda repressor-like DNA-binding domains"/>
    <property type="match status" value="1"/>
</dbReference>
<dbReference type="PANTHER" id="PTHR46797">
    <property type="entry name" value="HTH-TYPE TRANSCRIPTIONAL REGULATOR"/>
    <property type="match status" value="1"/>
</dbReference>
<evidence type="ECO:0000256" key="1">
    <source>
        <dbReference type="ARBA" id="ARBA00023125"/>
    </source>
</evidence>
<dbReference type="AlphaFoldDB" id="A0A849HQP8"/>
<feature type="region of interest" description="Disordered" evidence="2">
    <location>
        <begin position="121"/>
        <end position="177"/>
    </location>
</feature>
<protein>
    <submittedName>
        <fullName evidence="4">Helix-turn-helix transcriptional regulator</fullName>
    </submittedName>
</protein>
<dbReference type="RefSeq" id="WP_171243954.1">
    <property type="nucleotide sequence ID" value="NZ_JABEPQ010000002.1"/>
</dbReference>
<feature type="domain" description="HTH cro/C1-type" evidence="3">
    <location>
        <begin position="18"/>
        <end position="72"/>
    </location>
</feature>
<dbReference type="SMART" id="SM00530">
    <property type="entry name" value="HTH_XRE"/>
    <property type="match status" value="1"/>
</dbReference>
<keyword evidence="5" id="KW-1185">Reference proteome</keyword>
<feature type="compositionally biased region" description="Basic residues" evidence="2">
    <location>
        <begin position="153"/>
        <end position="164"/>
    </location>
</feature>
<evidence type="ECO:0000256" key="2">
    <source>
        <dbReference type="SAM" id="MobiDB-lite"/>
    </source>
</evidence>